<dbReference type="SUPFAM" id="SSF53474">
    <property type="entry name" value="alpha/beta-Hydrolases"/>
    <property type="match status" value="1"/>
</dbReference>
<dbReference type="RefSeq" id="WP_176161659.1">
    <property type="nucleotide sequence ID" value="NZ_CP054929.1"/>
</dbReference>
<dbReference type="Gene3D" id="3.40.50.1820">
    <property type="entry name" value="alpha/beta hydrolase"/>
    <property type="match status" value="1"/>
</dbReference>
<gene>
    <name evidence="3" type="ORF">HUT08_10630</name>
</gene>
<reference evidence="3 4" key="1">
    <citation type="submission" date="2020-06" db="EMBL/GenBank/DDBJ databases">
        <title>Genome mining for natural products.</title>
        <authorList>
            <person name="Zhang B."/>
            <person name="Shi J."/>
            <person name="Ge H."/>
        </authorList>
    </citation>
    <scope>NUCLEOTIDE SEQUENCE [LARGE SCALE GENOMIC DNA]</scope>
    <source>
        <strain evidence="3 4">NA00687</strain>
    </source>
</reference>
<accession>A0A7H8N5Z6</accession>
<sequence>MDRDHDVPSSVVEHRIQVGDISTHYFESGSGPAILLLHGAGGNAGYWLRQIEELGKTHRAIAVDLPGYGETESLGRDDPAQTASFLWRFADAIDLSRPVLIGHSLGGLLAVLMSLEKPQQVTSVVMVAAAGMGRAINPMTVLQARTPLGDLTPWLARLPGGPQLLVTAMGVVGTCAPWRLPRSWWRYQVETASTYEALVTTLQSFRSSTTWLGQKQVLLDRLHELPMPTLVMWGAHDRMVPFWQGVAAARRLPRGRLRLLPCSGHLLPNESDATFMRELRLFLREADVPGGEEASPGREGASQSADIP</sequence>
<dbReference type="PRINTS" id="PR00111">
    <property type="entry name" value="ABHYDROLASE"/>
</dbReference>
<dbReference type="PANTHER" id="PTHR43689">
    <property type="entry name" value="HYDROLASE"/>
    <property type="match status" value="1"/>
</dbReference>
<proteinExistence type="predicted"/>
<evidence type="ECO:0000259" key="2">
    <source>
        <dbReference type="Pfam" id="PF00561"/>
    </source>
</evidence>
<organism evidence="3 4">
    <name type="scientific">Streptomyces buecherae</name>
    <dbReference type="NCBI Taxonomy" id="2763006"/>
    <lineage>
        <taxon>Bacteria</taxon>
        <taxon>Bacillati</taxon>
        <taxon>Actinomycetota</taxon>
        <taxon>Actinomycetes</taxon>
        <taxon>Kitasatosporales</taxon>
        <taxon>Streptomycetaceae</taxon>
        <taxon>Streptomyces</taxon>
    </lineage>
</organism>
<evidence type="ECO:0000313" key="4">
    <source>
        <dbReference type="Proteomes" id="UP000509303"/>
    </source>
</evidence>
<dbReference type="GO" id="GO:0016787">
    <property type="term" value="F:hydrolase activity"/>
    <property type="evidence" value="ECO:0007669"/>
    <property type="project" value="UniProtKB-KW"/>
</dbReference>
<dbReference type="InterPro" id="IPR029058">
    <property type="entry name" value="AB_hydrolase_fold"/>
</dbReference>
<protein>
    <submittedName>
        <fullName evidence="3">Alpha/beta fold hydrolase</fullName>
    </submittedName>
</protein>
<dbReference type="Proteomes" id="UP000509303">
    <property type="component" value="Chromosome"/>
</dbReference>
<dbReference type="AlphaFoldDB" id="A0A7H8N5Z6"/>
<evidence type="ECO:0000256" key="1">
    <source>
        <dbReference type="SAM" id="MobiDB-lite"/>
    </source>
</evidence>
<dbReference type="InterPro" id="IPR000073">
    <property type="entry name" value="AB_hydrolase_1"/>
</dbReference>
<keyword evidence="3" id="KW-0378">Hydrolase</keyword>
<keyword evidence="4" id="KW-1185">Reference proteome</keyword>
<feature type="region of interest" description="Disordered" evidence="1">
    <location>
        <begin position="288"/>
        <end position="308"/>
    </location>
</feature>
<evidence type="ECO:0000313" key="3">
    <source>
        <dbReference type="EMBL" id="QKW49924.1"/>
    </source>
</evidence>
<dbReference type="PANTHER" id="PTHR43689:SF8">
    <property type="entry name" value="ALPHA_BETA-HYDROLASES SUPERFAMILY PROTEIN"/>
    <property type="match status" value="1"/>
</dbReference>
<feature type="domain" description="AB hydrolase-1" evidence="2">
    <location>
        <begin position="32"/>
        <end position="267"/>
    </location>
</feature>
<name>A0A7H8N5Z6_9ACTN</name>
<dbReference type="Pfam" id="PF00561">
    <property type="entry name" value="Abhydrolase_1"/>
    <property type="match status" value="1"/>
</dbReference>
<dbReference type="EMBL" id="CP054929">
    <property type="protein sequence ID" value="QKW49924.1"/>
    <property type="molecule type" value="Genomic_DNA"/>
</dbReference>